<dbReference type="AlphaFoldDB" id="A0A4Y7XAI0"/>
<evidence type="ECO:0000256" key="8">
    <source>
        <dbReference type="ARBA" id="ARBA00023136"/>
    </source>
</evidence>
<dbReference type="OrthoDB" id="9806299at2"/>
<dbReference type="STRING" id="1120977.GCA_000619845_01970"/>
<reference evidence="13 14" key="1">
    <citation type="submission" date="2019-03" db="EMBL/GenBank/DDBJ databases">
        <title>Alkanindiges illinoisensis: a potential pathogenic isolated from ascites of a gastric cancer patient with abdominal metastasis.</title>
        <authorList>
            <person name="Hu X."/>
            <person name="Yang B."/>
            <person name="Yan X."/>
            <person name="Lin L."/>
            <person name="Zhao H."/>
            <person name="Zhou F."/>
            <person name="Su B."/>
            <person name="Chen J."/>
            <person name="Rui Y."/>
            <person name="Wang Q."/>
            <person name="Zheng L."/>
        </authorList>
    </citation>
    <scope>NUCLEOTIDE SEQUENCE [LARGE SCALE GENOMIC DNA]</scope>
    <source>
        <strain evidence="13 14">NFYY 23406</strain>
    </source>
</reference>
<comment type="subcellular location">
    <subcellularLocation>
        <location evidence="1 12">Cell membrane</location>
        <topology evidence="1 12">Multi-pass membrane protein</topology>
    </subcellularLocation>
</comment>
<comment type="similarity">
    <text evidence="10 12">Belongs to the fluoride channel Fluc/FEX (TC 1.A.43) family.</text>
</comment>
<dbReference type="PANTHER" id="PTHR28259:SF1">
    <property type="entry name" value="FLUORIDE EXPORT PROTEIN 1-RELATED"/>
    <property type="match status" value="1"/>
</dbReference>
<keyword evidence="7 12" id="KW-0406">Ion transport</keyword>
<evidence type="ECO:0000256" key="7">
    <source>
        <dbReference type="ARBA" id="ARBA00023065"/>
    </source>
</evidence>
<keyword evidence="2 12" id="KW-1003">Cell membrane</keyword>
<protein>
    <recommendedName>
        <fullName evidence="12">Fluoride-specific ion channel FluC</fullName>
    </recommendedName>
</protein>
<evidence type="ECO:0000256" key="6">
    <source>
        <dbReference type="ARBA" id="ARBA00023053"/>
    </source>
</evidence>
<feature type="binding site" evidence="12">
    <location>
        <position position="80"/>
    </location>
    <ligand>
        <name>Na(+)</name>
        <dbReference type="ChEBI" id="CHEBI:29101"/>
        <note>structural</note>
    </ligand>
</feature>
<keyword evidence="14" id="KW-1185">Reference proteome</keyword>
<evidence type="ECO:0000256" key="2">
    <source>
        <dbReference type="ARBA" id="ARBA00022475"/>
    </source>
</evidence>
<evidence type="ECO:0000256" key="12">
    <source>
        <dbReference type="HAMAP-Rule" id="MF_00454"/>
    </source>
</evidence>
<comment type="activity regulation">
    <text evidence="12">Na(+) is not transported, but it plays an essential structural role and its presence is essential for fluoride channel function.</text>
</comment>
<keyword evidence="3" id="KW-0997">Cell inner membrane</keyword>
<dbReference type="GO" id="GO:0005886">
    <property type="term" value="C:plasma membrane"/>
    <property type="evidence" value="ECO:0007669"/>
    <property type="project" value="UniProtKB-SubCell"/>
</dbReference>
<evidence type="ECO:0000256" key="11">
    <source>
        <dbReference type="ARBA" id="ARBA00035585"/>
    </source>
</evidence>
<sequence length="128" mass="13562">MLHPLLLVAIGGALGSMARYGLSALIVRQVNPVDFPWGTFGVNILGCLLAGIFLVAAEQLPAVNQEARLFIVTGLLGGFTTFSAFGIETLSLIRRGEMLIAFSYASLSVIIGVCAMWLAYSTIKAILS</sequence>
<evidence type="ECO:0000256" key="9">
    <source>
        <dbReference type="ARBA" id="ARBA00023303"/>
    </source>
</evidence>
<dbReference type="GO" id="GO:0046872">
    <property type="term" value="F:metal ion binding"/>
    <property type="evidence" value="ECO:0007669"/>
    <property type="project" value="UniProtKB-KW"/>
</dbReference>
<dbReference type="RefSeq" id="WP_134244893.1">
    <property type="nucleotide sequence ID" value="NZ_SNTY01000047.1"/>
</dbReference>
<name>A0A4Y7XAI0_9GAMM</name>
<evidence type="ECO:0000256" key="4">
    <source>
        <dbReference type="ARBA" id="ARBA00022692"/>
    </source>
</evidence>
<accession>A0A4Y7XAI0</accession>
<evidence type="ECO:0000256" key="5">
    <source>
        <dbReference type="ARBA" id="ARBA00022989"/>
    </source>
</evidence>
<dbReference type="Proteomes" id="UP000297834">
    <property type="component" value="Unassembled WGS sequence"/>
</dbReference>
<keyword evidence="12" id="KW-0479">Metal-binding</keyword>
<dbReference type="NCBIfam" id="TIGR00494">
    <property type="entry name" value="crcB"/>
    <property type="match status" value="1"/>
</dbReference>
<keyword evidence="5 12" id="KW-1133">Transmembrane helix</keyword>
<evidence type="ECO:0000256" key="1">
    <source>
        <dbReference type="ARBA" id="ARBA00004651"/>
    </source>
</evidence>
<dbReference type="HAMAP" id="MF_00454">
    <property type="entry name" value="FluC"/>
    <property type="match status" value="1"/>
</dbReference>
<feature type="transmembrane region" description="Helical" evidence="12">
    <location>
        <begin position="69"/>
        <end position="87"/>
    </location>
</feature>
<gene>
    <name evidence="12 13" type="primary">crcB</name>
    <name evidence="12" type="synonym">fluC</name>
    <name evidence="13" type="ORF">E2B99_10470</name>
</gene>
<feature type="transmembrane region" description="Helical" evidence="12">
    <location>
        <begin position="39"/>
        <end position="57"/>
    </location>
</feature>
<dbReference type="Pfam" id="PF02537">
    <property type="entry name" value="CRCB"/>
    <property type="match status" value="1"/>
</dbReference>
<dbReference type="PANTHER" id="PTHR28259">
    <property type="entry name" value="FLUORIDE EXPORT PROTEIN 1-RELATED"/>
    <property type="match status" value="1"/>
</dbReference>
<feature type="transmembrane region" description="Helical" evidence="12">
    <location>
        <begin position="99"/>
        <end position="120"/>
    </location>
</feature>
<dbReference type="InterPro" id="IPR003691">
    <property type="entry name" value="FluC"/>
</dbReference>
<comment type="function">
    <text evidence="12">Fluoride-specific ion channel. Important for reducing fluoride concentration in the cell, thus reducing its toxicity.</text>
</comment>
<evidence type="ECO:0000313" key="14">
    <source>
        <dbReference type="Proteomes" id="UP000297834"/>
    </source>
</evidence>
<dbReference type="GO" id="GO:0062054">
    <property type="term" value="F:fluoride channel activity"/>
    <property type="evidence" value="ECO:0007669"/>
    <property type="project" value="UniProtKB-UniRule"/>
</dbReference>
<keyword evidence="8 12" id="KW-0472">Membrane</keyword>
<keyword evidence="4 12" id="KW-0812">Transmembrane</keyword>
<feature type="binding site" evidence="12">
    <location>
        <position position="77"/>
    </location>
    <ligand>
        <name>Na(+)</name>
        <dbReference type="ChEBI" id="CHEBI:29101"/>
        <note>structural</note>
    </ligand>
</feature>
<comment type="caution">
    <text evidence="13">The sequence shown here is derived from an EMBL/GenBank/DDBJ whole genome shotgun (WGS) entry which is preliminary data.</text>
</comment>
<evidence type="ECO:0000256" key="3">
    <source>
        <dbReference type="ARBA" id="ARBA00022519"/>
    </source>
</evidence>
<proteinExistence type="inferred from homology"/>
<keyword evidence="12" id="KW-0813">Transport</keyword>
<keyword evidence="9 12" id="KW-0407">Ion channel</keyword>
<organism evidence="13 14">
    <name type="scientific">Alkanindiges illinoisensis</name>
    <dbReference type="NCBI Taxonomy" id="197183"/>
    <lineage>
        <taxon>Bacteria</taxon>
        <taxon>Pseudomonadati</taxon>
        <taxon>Pseudomonadota</taxon>
        <taxon>Gammaproteobacteria</taxon>
        <taxon>Moraxellales</taxon>
        <taxon>Moraxellaceae</taxon>
        <taxon>Alkanindiges</taxon>
    </lineage>
</organism>
<dbReference type="EMBL" id="SNTY01000047">
    <property type="protein sequence ID" value="TEU24977.1"/>
    <property type="molecule type" value="Genomic_DNA"/>
</dbReference>
<evidence type="ECO:0000256" key="10">
    <source>
        <dbReference type="ARBA" id="ARBA00035120"/>
    </source>
</evidence>
<keyword evidence="6 12" id="KW-0915">Sodium</keyword>
<dbReference type="GO" id="GO:0140114">
    <property type="term" value="P:cellular detoxification of fluoride"/>
    <property type="evidence" value="ECO:0007669"/>
    <property type="project" value="UniProtKB-UniRule"/>
</dbReference>
<comment type="catalytic activity">
    <reaction evidence="11">
        <text>fluoride(in) = fluoride(out)</text>
        <dbReference type="Rhea" id="RHEA:76159"/>
        <dbReference type="ChEBI" id="CHEBI:17051"/>
    </reaction>
    <physiologicalReaction direction="left-to-right" evidence="11">
        <dbReference type="Rhea" id="RHEA:76160"/>
    </physiologicalReaction>
</comment>
<evidence type="ECO:0000313" key="13">
    <source>
        <dbReference type="EMBL" id="TEU24977.1"/>
    </source>
</evidence>